<dbReference type="EMBL" id="CAJNYT010004920">
    <property type="protein sequence ID" value="CAF3700870.1"/>
    <property type="molecule type" value="Genomic_DNA"/>
</dbReference>
<dbReference type="Proteomes" id="UP000663848">
    <property type="component" value="Unassembled WGS sequence"/>
</dbReference>
<evidence type="ECO:0000313" key="4">
    <source>
        <dbReference type="EMBL" id="CAF3232730.1"/>
    </source>
</evidence>
<dbReference type="Proteomes" id="UP000663851">
    <property type="component" value="Unassembled WGS sequence"/>
</dbReference>
<dbReference type="AlphaFoldDB" id="A0A818A6E3"/>
<evidence type="ECO:0000313" key="10">
    <source>
        <dbReference type="Proteomes" id="UP000663825"/>
    </source>
</evidence>
<dbReference type="InterPro" id="IPR001258">
    <property type="entry name" value="NHL_repeat"/>
</dbReference>
<dbReference type="Proteomes" id="UP000663825">
    <property type="component" value="Unassembled WGS sequence"/>
</dbReference>
<proteinExistence type="predicted"/>
<gene>
    <name evidence="6" type="ORF">GRG538_LOCUS28334</name>
    <name evidence="8" type="ORF">HFQ381_LOCUS21902</name>
    <name evidence="4" type="ORF">LUA448_LOCUS3831</name>
    <name evidence="9" type="ORF">QYT958_LOCUS31642</name>
    <name evidence="5" type="ORF">TIS948_LOCUS27677</name>
    <name evidence="7" type="ORF">UJA718_LOCUS14242</name>
</gene>
<comment type="caution">
    <text evidence="5">The sequence shown here is derived from an EMBL/GenBank/DDBJ whole genome shotgun (WGS) entry which is preliminary data.</text>
</comment>
<protein>
    <recommendedName>
        <fullName evidence="12">NHL repeat-containing protein</fullName>
    </recommendedName>
</protein>
<keyword evidence="3" id="KW-0325">Glycoprotein</keyword>
<dbReference type="OrthoDB" id="10039644at2759"/>
<dbReference type="EMBL" id="CAJOBO010002011">
    <property type="protein sequence ID" value="CAF4425257.1"/>
    <property type="molecule type" value="Genomic_DNA"/>
</dbReference>
<organism evidence="5 10">
    <name type="scientific">Rotaria socialis</name>
    <dbReference type="NCBI Taxonomy" id="392032"/>
    <lineage>
        <taxon>Eukaryota</taxon>
        <taxon>Metazoa</taxon>
        <taxon>Spiralia</taxon>
        <taxon>Gnathifera</taxon>
        <taxon>Rotifera</taxon>
        <taxon>Eurotatoria</taxon>
        <taxon>Bdelloidea</taxon>
        <taxon>Philodinida</taxon>
        <taxon>Philodinidae</taxon>
        <taxon>Rotaria</taxon>
    </lineage>
</organism>
<evidence type="ECO:0000256" key="2">
    <source>
        <dbReference type="ARBA" id="ARBA00022737"/>
    </source>
</evidence>
<dbReference type="Gene3D" id="2.120.10.30">
    <property type="entry name" value="TolB, C-terminal domain"/>
    <property type="match status" value="1"/>
</dbReference>
<keyword evidence="1" id="KW-0732">Signal</keyword>
<dbReference type="PANTHER" id="PTHR10680:SF28">
    <property type="entry name" value="SMP-30_GLUCONOLACTONASE_LRE-LIKE REGION DOMAIN-CONTAINING PROTEIN"/>
    <property type="match status" value="1"/>
</dbReference>
<dbReference type="Proteomes" id="UP000663833">
    <property type="component" value="Unassembled WGS sequence"/>
</dbReference>
<dbReference type="PANTHER" id="PTHR10680">
    <property type="entry name" value="PEPTIDYL-GLYCINE ALPHA-AMIDATING MONOOXYGENASE"/>
    <property type="match status" value="1"/>
</dbReference>
<dbReference type="Proteomes" id="UP000663873">
    <property type="component" value="Unassembled WGS sequence"/>
</dbReference>
<evidence type="ECO:0000313" key="9">
    <source>
        <dbReference type="EMBL" id="CAF4925496.1"/>
    </source>
</evidence>
<sequence>MEFWWLVAFGEGDRLDQLSEPTYTFVDRQQAVYVPGKNNRCVMKWDRYAKEGIVVAGGQGEGSALAQLANPRGVFVDSLDRLYVADTNNDRVMRWSKGATQGTVIMGGNGVGDNEN</sequence>
<evidence type="ECO:0000313" key="5">
    <source>
        <dbReference type="EMBL" id="CAF3400747.1"/>
    </source>
</evidence>
<dbReference type="EMBL" id="CAJOBR010020053">
    <property type="protein sequence ID" value="CAF4925496.1"/>
    <property type="molecule type" value="Genomic_DNA"/>
</dbReference>
<evidence type="ECO:0000313" key="7">
    <source>
        <dbReference type="EMBL" id="CAF4326903.1"/>
    </source>
</evidence>
<evidence type="ECO:0000313" key="8">
    <source>
        <dbReference type="EMBL" id="CAF4425257.1"/>
    </source>
</evidence>
<dbReference type="EMBL" id="CAJNXB010004973">
    <property type="protein sequence ID" value="CAF3400747.1"/>
    <property type="molecule type" value="Genomic_DNA"/>
</dbReference>
<evidence type="ECO:0000313" key="11">
    <source>
        <dbReference type="Proteomes" id="UP000663873"/>
    </source>
</evidence>
<evidence type="ECO:0000256" key="3">
    <source>
        <dbReference type="ARBA" id="ARBA00023180"/>
    </source>
</evidence>
<reference evidence="5" key="1">
    <citation type="submission" date="2021-02" db="EMBL/GenBank/DDBJ databases">
        <authorList>
            <person name="Nowell W R."/>
        </authorList>
    </citation>
    <scope>NUCLEOTIDE SEQUENCE</scope>
</reference>
<evidence type="ECO:0008006" key="12">
    <source>
        <dbReference type="Google" id="ProtNLM"/>
    </source>
</evidence>
<dbReference type="EMBL" id="CAJNYD010000224">
    <property type="protein sequence ID" value="CAF3232730.1"/>
    <property type="molecule type" value="Genomic_DNA"/>
</dbReference>
<keyword evidence="2" id="KW-0677">Repeat</keyword>
<dbReference type="Proteomes" id="UP000663872">
    <property type="component" value="Unassembled WGS sequence"/>
</dbReference>
<dbReference type="EMBL" id="CAJOBP010001993">
    <property type="protein sequence ID" value="CAF4326903.1"/>
    <property type="molecule type" value="Genomic_DNA"/>
</dbReference>
<evidence type="ECO:0000256" key="1">
    <source>
        <dbReference type="ARBA" id="ARBA00022729"/>
    </source>
</evidence>
<dbReference type="Pfam" id="PF01436">
    <property type="entry name" value="NHL"/>
    <property type="match status" value="1"/>
</dbReference>
<dbReference type="SUPFAM" id="SSF101898">
    <property type="entry name" value="NHL repeat"/>
    <property type="match status" value="1"/>
</dbReference>
<evidence type="ECO:0000313" key="6">
    <source>
        <dbReference type="EMBL" id="CAF3700870.1"/>
    </source>
</evidence>
<dbReference type="GO" id="GO:0005576">
    <property type="term" value="C:extracellular region"/>
    <property type="evidence" value="ECO:0007669"/>
    <property type="project" value="TreeGrafter"/>
</dbReference>
<dbReference type="InterPro" id="IPR011042">
    <property type="entry name" value="6-blade_b-propeller_TolB-like"/>
</dbReference>
<keyword evidence="11" id="KW-1185">Reference proteome</keyword>
<accession>A0A818A6E3</accession>
<name>A0A818A6E3_9BILA</name>